<comment type="caution">
    <text evidence="2">The sequence shown here is derived from an EMBL/GenBank/DDBJ whole genome shotgun (WGS) entry which is preliminary data.</text>
</comment>
<dbReference type="PANTHER" id="PTHR38462:SF1">
    <property type="entry name" value="YPRB RIBONUCLEASE H-LIKE DOMAIN-CONTAINING PROTEIN"/>
    <property type="match status" value="1"/>
</dbReference>
<protein>
    <submittedName>
        <fullName evidence="2">Uncharacterized protein YprB with RNaseH-like and TPR domain</fullName>
    </submittedName>
</protein>
<dbReference type="InterPro" id="IPR011990">
    <property type="entry name" value="TPR-like_helical_dom_sf"/>
</dbReference>
<dbReference type="RefSeq" id="WP_204467770.1">
    <property type="nucleotide sequence ID" value="NZ_JAFBCV010000012.1"/>
</dbReference>
<evidence type="ECO:0000259" key="1">
    <source>
        <dbReference type="Pfam" id="PF13482"/>
    </source>
</evidence>
<accession>A0ABS2SZN4</accession>
<gene>
    <name evidence="2" type="ORF">JOC54_003520</name>
</gene>
<proteinExistence type="predicted"/>
<dbReference type="InterPro" id="IPR036397">
    <property type="entry name" value="RNaseH_sf"/>
</dbReference>
<evidence type="ECO:0000313" key="3">
    <source>
        <dbReference type="Proteomes" id="UP001179280"/>
    </source>
</evidence>
<dbReference type="SUPFAM" id="SSF53098">
    <property type="entry name" value="Ribonuclease H-like"/>
    <property type="match status" value="1"/>
</dbReference>
<dbReference type="SUPFAM" id="SSF48452">
    <property type="entry name" value="TPR-like"/>
    <property type="match status" value="1"/>
</dbReference>
<feature type="domain" description="YprB ribonuclease H-like" evidence="1">
    <location>
        <begin position="99"/>
        <end position="269"/>
    </location>
</feature>
<dbReference type="Pfam" id="PF13482">
    <property type="entry name" value="RNase_H_2"/>
    <property type="match status" value="1"/>
</dbReference>
<organism evidence="2 3">
    <name type="scientific">Shouchella xiaoxiensis</name>
    <dbReference type="NCBI Taxonomy" id="766895"/>
    <lineage>
        <taxon>Bacteria</taxon>
        <taxon>Bacillati</taxon>
        <taxon>Bacillota</taxon>
        <taxon>Bacilli</taxon>
        <taxon>Bacillales</taxon>
        <taxon>Bacillaceae</taxon>
        <taxon>Shouchella</taxon>
    </lineage>
</organism>
<reference evidence="2" key="1">
    <citation type="submission" date="2021-01" db="EMBL/GenBank/DDBJ databases">
        <title>Genomic Encyclopedia of Type Strains, Phase IV (KMG-IV): sequencing the most valuable type-strain genomes for metagenomic binning, comparative biology and taxonomic classification.</title>
        <authorList>
            <person name="Goeker M."/>
        </authorList>
    </citation>
    <scope>NUCLEOTIDE SEQUENCE</scope>
    <source>
        <strain evidence="2">DSM 21943</strain>
    </source>
</reference>
<dbReference type="EMBL" id="JAFBCV010000012">
    <property type="protein sequence ID" value="MBM7840240.1"/>
    <property type="molecule type" value="Genomic_DNA"/>
</dbReference>
<dbReference type="Proteomes" id="UP001179280">
    <property type="component" value="Unassembled WGS sequence"/>
</dbReference>
<dbReference type="PANTHER" id="PTHR38462">
    <property type="entry name" value="EXONUCLEASE-LIKE PROTEIN"/>
    <property type="match status" value="1"/>
</dbReference>
<evidence type="ECO:0000313" key="2">
    <source>
        <dbReference type="EMBL" id="MBM7840240.1"/>
    </source>
</evidence>
<keyword evidence="3" id="KW-1185">Reference proteome</keyword>
<dbReference type="InterPro" id="IPR012337">
    <property type="entry name" value="RNaseH-like_sf"/>
</dbReference>
<name>A0ABS2SZN4_9BACI</name>
<sequence>MSIKSKLKRLEAYIQTPEPVNSNSQPIPNKPFNEAWSEIGASPYTFDSMICYIREKRYPLDSLYGKSTFRDMQAMINSWDTTGGNHPLSKKNIPSTQLIFFDTETTGLSSGAGTQMFLIGYAFFAEDEVIVRQFLLPSPEAEPALFYYFLTDVGRMDYLVSFNGKAFDWPRLKTRHALLRDTVPTLPKFGHFDLLHGSRRVWKHTLSSFKLSVIEEEKLGVYRDDDTPSHLVPLLYFDFVREGDPSLIKSVFIHHEKDLLSLMSLYATLTEEILNQETTAREGERFEVGRWYESVNAEEEAIQIYRDLIKEPHPLSVQAAFNLAKLLKKQHAYNEALVHFKHCLKNEYNCFECATELALINERYQNNSEQAKVFAYRALEEAGTEKERSAAIKRINRLEKRNN</sequence>
<dbReference type="InterPro" id="IPR038720">
    <property type="entry name" value="YprB_RNase_H-like_dom"/>
</dbReference>
<dbReference type="Gene3D" id="3.30.420.10">
    <property type="entry name" value="Ribonuclease H-like superfamily/Ribonuclease H"/>
    <property type="match status" value="1"/>
</dbReference>
<dbReference type="Gene3D" id="1.25.40.10">
    <property type="entry name" value="Tetratricopeptide repeat domain"/>
    <property type="match status" value="1"/>
</dbReference>